<sequence length="132" mass="15211">MKLLSTLSAILILFQSLNISLGELSRLDEFLEHASFHKEQYGDNLFVFISKHYGELKAEHEKNHQEEQGDHEKLPFQQQCCTHHAANAYVLFSSAQDKQKVDTEPEKGEAFYYLQTDYSGFRSGIFQPPKKA</sequence>
<comment type="caution">
    <text evidence="1">The sequence shown here is derived from an EMBL/GenBank/DDBJ whole genome shotgun (WGS) entry which is preliminary data.</text>
</comment>
<evidence type="ECO:0000313" key="2">
    <source>
        <dbReference type="Proteomes" id="UP000468443"/>
    </source>
</evidence>
<keyword evidence="2" id="KW-1185">Reference proteome</keyword>
<name>A0A6P0UCU9_9FLAO</name>
<organism evidence="1 2">
    <name type="scientific">Muriicola jejuensis</name>
    <dbReference type="NCBI Taxonomy" id="504488"/>
    <lineage>
        <taxon>Bacteria</taxon>
        <taxon>Pseudomonadati</taxon>
        <taxon>Bacteroidota</taxon>
        <taxon>Flavobacteriia</taxon>
        <taxon>Flavobacteriales</taxon>
        <taxon>Flavobacteriaceae</taxon>
        <taxon>Muriicola</taxon>
    </lineage>
</organism>
<dbReference type="AlphaFoldDB" id="A0A6P0UCU9"/>
<gene>
    <name evidence="1" type="ORF">GWK09_04335</name>
</gene>
<dbReference type="RefSeq" id="WP_163691771.1">
    <property type="nucleotide sequence ID" value="NZ_FXTW01000001.1"/>
</dbReference>
<reference evidence="1 2" key="1">
    <citation type="submission" date="2020-01" db="EMBL/GenBank/DDBJ databases">
        <title>Muriicola jejuensis KCTC 22299.</title>
        <authorList>
            <person name="Wang G."/>
        </authorList>
    </citation>
    <scope>NUCLEOTIDE SEQUENCE [LARGE SCALE GENOMIC DNA]</scope>
    <source>
        <strain evidence="1 2">KCTC 22299</strain>
    </source>
</reference>
<proteinExistence type="predicted"/>
<evidence type="ECO:0000313" key="1">
    <source>
        <dbReference type="EMBL" id="NER09729.1"/>
    </source>
</evidence>
<protein>
    <submittedName>
        <fullName evidence="1">Uncharacterized protein</fullName>
    </submittedName>
</protein>
<dbReference type="EMBL" id="JAABOP010000001">
    <property type="protein sequence ID" value="NER09729.1"/>
    <property type="molecule type" value="Genomic_DNA"/>
</dbReference>
<accession>A0A6P0UCU9</accession>
<dbReference type="Proteomes" id="UP000468443">
    <property type="component" value="Unassembled WGS sequence"/>
</dbReference>